<dbReference type="Pfam" id="PF08534">
    <property type="entry name" value="Redoxin"/>
    <property type="match status" value="1"/>
</dbReference>
<evidence type="ECO:0000313" key="5">
    <source>
        <dbReference type="Proteomes" id="UP000681027"/>
    </source>
</evidence>
<proteinExistence type="predicted"/>
<dbReference type="RefSeq" id="WP_213102345.1">
    <property type="nucleotide sequence ID" value="NZ_JAGYPM010000003.1"/>
</dbReference>
<evidence type="ECO:0000259" key="3">
    <source>
        <dbReference type="PROSITE" id="PS51352"/>
    </source>
</evidence>
<keyword evidence="5" id="KW-1185">Reference proteome</keyword>
<dbReference type="Gene3D" id="3.40.30.10">
    <property type="entry name" value="Glutaredoxin"/>
    <property type="match status" value="1"/>
</dbReference>
<dbReference type="SUPFAM" id="SSF52833">
    <property type="entry name" value="Thioredoxin-like"/>
    <property type="match status" value="1"/>
</dbReference>
<comment type="caution">
    <text evidence="4">The sequence shown here is derived from an EMBL/GenBank/DDBJ whole genome shotgun (WGS) entry which is preliminary data.</text>
</comment>
<gene>
    <name evidence="4" type="ORF">KHA94_11775</name>
</gene>
<protein>
    <submittedName>
        <fullName evidence="4">Redoxin family protein</fullName>
    </submittedName>
</protein>
<dbReference type="InterPro" id="IPR017937">
    <property type="entry name" value="Thioredoxin_CS"/>
</dbReference>
<name>A0ABS5NSP9_9BACI</name>
<dbReference type="PROSITE" id="PS51352">
    <property type="entry name" value="THIOREDOXIN_2"/>
    <property type="match status" value="1"/>
</dbReference>
<feature type="domain" description="Thioredoxin" evidence="3">
    <location>
        <begin position="51"/>
        <end position="191"/>
    </location>
</feature>
<evidence type="ECO:0000256" key="1">
    <source>
        <dbReference type="ARBA" id="ARBA00004196"/>
    </source>
</evidence>
<dbReference type="CDD" id="cd02966">
    <property type="entry name" value="TlpA_like_family"/>
    <property type="match status" value="1"/>
</dbReference>
<dbReference type="PROSITE" id="PS00194">
    <property type="entry name" value="THIOREDOXIN_1"/>
    <property type="match status" value="1"/>
</dbReference>
<dbReference type="EMBL" id="JAGYPM010000003">
    <property type="protein sequence ID" value="MBS4190861.1"/>
    <property type="molecule type" value="Genomic_DNA"/>
</dbReference>
<dbReference type="PANTHER" id="PTHR42852:SF1">
    <property type="entry name" value="THIOREDOXIN-LIKE PROTEIN YNEN"/>
    <property type="match status" value="1"/>
</dbReference>
<dbReference type="PANTHER" id="PTHR42852">
    <property type="entry name" value="THIOL:DISULFIDE INTERCHANGE PROTEIN DSBE"/>
    <property type="match status" value="1"/>
</dbReference>
<sequence length="191" mass="21903">MKKFLLVAGIIILCLFIIDKTILKEKGMVNNLEQSKKYEKIENADQLPVGLEEGNKAPDFELLDLEGNTVKLSDYKGKTILLNFWATWCPPCMAEMPYMEKLYNKYKNEGFEILAVNVTTSEKKRTNVDEFVKNNALTFTIPLDEKGTATHDYDIRVYPTSFFIDSDGVIRKKVLGAVNEEVMEHEIKRLP</sequence>
<keyword evidence="2" id="KW-0201">Cytochrome c-type biogenesis</keyword>
<reference evidence="4 5" key="1">
    <citation type="submission" date="2021-05" db="EMBL/GenBank/DDBJ databases">
        <title>Novel Bacillus species.</title>
        <authorList>
            <person name="Liu G."/>
        </authorList>
    </citation>
    <scope>NUCLEOTIDE SEQUENCE [LARGE SCALE GENOMIC DNA]</scope>
    <source>
        <strain evidence="4 5">FJAT-49705</strain>
    </source>
</reference>
<evidence type="ECO:0000313" key="4">
    <source>
        <dbReference type="EMBL" id="MBS4190861.1"/>
    </source>
</evidence>
<dbReference type="InterPro" id="IPR013766">
    <property type="entry name" value="Thioredoxin_domain"/>
</dbReference>
<dbReference type="InterPro" id="IPR050553">
    <property type="entry name" value="Thioredoxin_ResA/DsbE_sf"/>
</dbReference>
<dbReference type="InterPro" id="IPR013740">
    <property type="entry name" value="Redoxin"/>
</dbReference>
<organism evidence="4 5">
    <name type="scientific">Cytobacillus citreus</name>
    <dbReference type="NCBI Taxonomy" id="2833586"/>
    <lineage>
        <taxon>Bacteria</taxon>
        <taxon>Bacillati</taxon>
        <taxon>Bacillota</taxon>
        <taxon>Bacilli</taxon>
        <taxon>Bacillales</taxon>
        <taxon>Bacillaceae</taxon>
        <taxon>Cytobacillus</taxon>
    </lineage>
</organism>
<comment type="subcellular location">
    <subcellularLocation>
        <location evidence="1">Cell envelope</location>
    </subcellularLocation>
</comment>
<dbReference type="Proteomes" id="UP000681027">
    <property type="component" value="Unassembled WGS sequence"/>
</dbReference>
<evidence type="ECO:0000256" key="2">
    <source>
        <dbReference type="ARBA" id="ARBA00022748"/>
    </source>
</evidence>
<accession>A0ABS5NSP9</accession>
<dbReference type="InterPro" id="IPR036249">
    <property type="entry name" value="Thioredoxin-like_sf"/>
</dbReference>